<organism evidence="3 4">
    <name type="scientific">Halalkalibacter okhensis</name>
    <dbReference type="NCBI Taxonomy" id="333138"/>
    <lineage>
        <taxon>Bacteria</taxon>
        <taxon>Bacillati</taxon>
        <taxon>Bacillota</taxon>
        <taxon>Bacilli</taxon>
        <taxon>Bacillales</taxon>
        <taxon>Bacillaceae</taxon>
        <taxon>Halalkalibacter</taxon>
    </lineage>
</organism>
<dbReference type="InterPro" id="IPR043128">
    <property type="entry name" value="Rev_trsase/Diguanyl_cyclase"/>
</dbReference>
<evidence type="ECO:0000259" key="2">
    <source>
        <dbReference type="PROSITE" id="PS50887"/>
    </source>
</evidence>
<evidence type="ECO:0000313" key="4">
    <source>
        <dbReference type="Proteomes" id="UP000030832"/>
    </source>
</evidence>
<dbReference type="CDD" id="cd01949">
    <property type="entry name" value="GGDEF"/>
    <property type="match status" value="1"/>
</dbReference>
<dbReference type="SMART" id="SM00267">
    <property type="entry name" value="GGDEF"/>
    <property type="match status" value="1"/>
</dbReference>
<dbReference type="Proteomes" id="UP000030832">
    <property type="component" value="Unassembled WGS sequence"/>
</dbReference>
<dbReference type="PANTHER" id="PTHR46663:SF2">
    <property type="entry name" value="GGDEF DOMAIN-CONTAINING PROTEIN"/>
    <property type="match status" value="1"/>
</dbReference>
<keyword evidence="4" id="KW-1185">Reference proteome</keyword>
<feature type="transmembrane region" description="Helical" evidence="1">
    <location>
        <begin position="7"/>
        <end position="24"/>
    </location>
</feature>
<keyword evidence="1" id="KW-0812">Transmembrane</keyword>
<dbReference type="Pfam" id="PF00990">
    <property type="entry name" value="GGDEF"/>
    <property type="match status" value="1"/>
</dbReference>
<dbReference type="eggNOG" id="COG2199">
    <property type="taxonomic scope" value="Bacteria"/>
</dbReference>
<dbReference type="STRING" id="333138.LQ50_19675"/>
<dbReference type="EMBL" id="JRJU01000032">
    <property type="protein sequence ID" value="KHF38698.1"/>
    <property type="molecule type" value="Genomic_DNA"/>
</dbReference>
<feature type="transmembrane region" description="Helical" evidence="1">
    <location>
        <begin position="30"/>
        <end position="50"/>
    </location>
</feature>
<evidence type="ECO:0000256" key="1">
    <source>
        <dbReference type="SAM" id="Phobius"/>
    </source>
</evidence>
<dbReference type="InterPro" id="IPR029787">
    <property type="entry name" value="Nucleotide_cyclase"/>
</dbReference>
<dbReference type="PROSITE" id="PS50887">
    <property type="entry name" value="GGDEF"/>
    <property type="match status" value="1"/>
</dbReference>
<name>A0A0B0I875_9BACI</name>
<dbReference type="Gene3D" id="3.30.70.270">
    <property type="match status" value="1"/>
</dbReference>
<dbReference type="InterPro" id="IPR000160">
    <property type="entry name" value="GGDEF_dom"/>
</dbReference>
<evidence type="ECO:0000313" key="3">
    <source>
        <dbReference type="EMBL" id="KHF38698.1"/>
    </source>
</evidence>
<proteinExistence type="predicted"/>
<protein>
    <submittedName>
        <fullName evidence="3">C-di-GMP phosphodiesterase</fullName>
    </submittedName>
</protein>
<feature type="domain" description="GGDEF" evidence="2">
    <location>
        <begin position="91"/>
        <end position="212"/>
    </location>
</feature>
<keyword evidence="1" id="KW-1133">Transmembrane helix</keyword>
<dbReference type="AlphaFoldDB" id="A0A0B0I875"/>
<accession>A0A0B0I875</accession>
<reference evidence="3 4" key="1">
    <citation type="submission" date="2014-09" db="EMBL/GenBank/DDBJ databases">
        <title>Genome sequencing and annotation of Bacillus Okhensis strain Kh10-101T.</title>
        <authorList>
            <person name="Prakash J.S."/>
        </authorList>
    </citation>
    <scope>NUCLEOTIDE SEQUENCE [LARGE SCALE GENOMIC DNA]</scope>
    <source>
        <strain evidence="4">Kh10-101T</strain>
    </source>
</reference>
<gene>
    <name evidence="3" type="ORF">LQ50_19675</name>
</gene>
<comment type="caution">
    <text evidence="3">The sequence shown here is derived from an EMBL/GenBank/DDBJ whole genome shotgun (WGS) entry which is preliminary data.</text>
</comment>
<dbReference type="InterPro" id="IPR052163">
    <property type="entry name" value="DGC-Regulatory_Protein"/>
</dbReference>
<dbReference type="RefSeq" id="WP_034632075.1">
    <property type="nucleotide sequence ID" value="NZ_JRJU01000032.1"/>
</dbReference>
<dbReference type="PANTHER" id="PTHR46663">
    <property type="entry name" value="DIGUANYLATE CYCLASE DGCT-RELATED"/>
    <property type="match status" value="1"/>
</dbReference>
<keyword evidence="1" id="KW-0472">Membrane</keyword>
<dbReference type="NCBIfam" id="TIGR00254">
    <property type="entry name" value="GGDEF"/>
    <property type="match status" value="1"/>
</dbReference>
<sequence>MGYKGRLISVGIVSLFNILRYLYYHHYLGLRFEASFFILTAIFLSVAWWAGKQYDRAKYFSEKDPLTNTYNRRTVEQSFHKLIHKSNKHGKKLGLLLIDLDNFKEVNDSLGHQKGDELLTQVAFILKKISKKDDYIARWGGDEFIVLVPKVNENFATDYSMLLQEELTKLDLCQELTIGASIGAATCTVSSMSFEQMIQEADRAMYQMKVQK</sequence>
<dbReference type="FunFam" id="3.30.70.270:FF:000001">
    <property type="entry name" value="Diguanylate cyclase domain protein"/>
    <property type="match status" value="1"/>
</dbReference>
<dbReference type="SUPFAM" id="SSF55073">
    <property type="entry name" value="Nucleotide cyclase"/>
    <property type="match status" value="1"/>
</dbReference>